<feature type="region of interest" description="Disordered" evidence="1">
    <location>
        <begin position="22"/>
        <end position="77"/>
    </location>
</feature>
<evidence type="ECO:0000313" key="2">
    <source>
        <dbReference type="EMBL" id="KAJ1097391.1"/>
    </source>
</evidence>
<name>A0AAV7M1T4_PLEWA</name>
<accession>A0AAV7M1T4</accession>
<dbReference type="Proteomes" id="UP001066276">
    <property type="component" value="Chromosome 10"/>
</dbReference>
<protein>
    <submittedName>
        <fullName evidence="2">Uncharacterized protein</fullName>
    </submittedName>
</protein>
<evidence type="ECO:0000313" key="3">
    <source>
        <dbReference type="Proteomes" id="UP001066276"/>
    </source>
</evidence>
<dbReference type="EMBL" id="JANPWB010000014">
    <property type="protein sequence ID" value="KAJ1097391.1"/>
    <property type="molecule type" value="Genomic_DNA"/>
</dbReference>
<comment type="caution">
    <text evidence="2">The sequence shown here is derived from an EMBL/GenBank/DDBJ whole genome shotgun (WGS) entry which is preliminary data.</text>
</comment>
<evidence type="ECO:0000256" key="1">
    <source>
        <dbReference type="SAM" id="MobiDB-lite"/>
    </source>
</evidence>
<reference evidence="2" key="1">
    <citation type="journal article" date="2022" name="bioRxiv">
        <title>Sequencing and chromosome-scale assembly of the giantPleurodeles waltlgenome.</title>
        <authorList>
            <person name="Brown T."/>
            <person name="Elewa A."/>
            <person name="Iarovenko S."/>
            <person name="Subramanian E."/>
            <person name="Araus A.J."/>
            <person name="Petzold A."/>
            <person name="Susuki M."/>
            <person name="Suzuki K.-i.T."/>
            <person name="Hayashi T."/>
            <person name="Toyoda A."/>
            <person name="Oliveira C."/>
            <person name="Osipova E."/>
            <person name="Leigh N.D."/>
            <person name="Simon A."/>
            <person name="Yun M.H."/>
        </authorList>
    </citation>
    <scope>NUCLEOTIDE SEQUENCE</scope>
    <source>
        <strain evidence="2">20211129_DDA</strain>
        <tissue evidence="2">Liver</tissue>
    </source>
</reference>
<dbReference type="AlphaFoldDB" id="A0AAV7M1T4"/>
<proteinExistence type="predicted"/>
<organism evidence="2 3">
    <name type="scientific">Pleurodeles waltl</name>
    <name type="common">Iberian ribbed newt</name>
    <dbReference type="NCBI Taxonomy" id="8319"/>
    <lineage>
        <taxon>Eukaryota</taxon>
        <taxon>Metazoa</taxon>
        <taxon>Chordata</taxon>
        <taxon>Craniata</taxon>
        <taxon>Vertebrata</taxon>
        <taxon>Euteleostomi</taxon>
        <taxon>Amphibia</taxon>
        <taxon>Batrachia</taxon>
        <taxon>Caudata</taxon>
        <taxon>Salamandroidea</taxon>
        <taxon>Salamandridae</taxon>
        <taxon>Pleurodelinae</taxon>
        <taxon>Pleurodeles</taxon>
    </lineage>
</organism>
<gene>
    <name evidence="2" type="ORF">NDU88_002511</name>
</gene>
<sequence>MAVLNGSPGSRWAAVIAPRRPAQLAGDSADPACGLPRPKRKSFQAASGERQGRLRKGLPPPCLRRVDKQPGRWTTGFGPVIRPCGLGRLCPATFSARPRRARTLGGGPAEETRL</sequence>
<keyword evidence="3" id="KW-1185">Reference proteome</keyword>